<feature type="region of interest" description="Disordered" evidence="1">
    <location>
        <begin position="1"/>
        <end position="20"/>
    </location>
</feature>
<evidence type="ECO:0000256" key="1">
    <source>
        <dbReference type="SAM" id="MobiDB-lite"/>
    </source>
</evidence>
<reference evidence="3 4" key="1">
    <citation type="submission" date="2022-03" db="EMBL/GenBank/DDBJ databases">
        <title>Isotopic signatures of nitrous oxide derived from detoxification processes.</title>
        <authorList>
            <person name="Behrendt U."/>
            <person name="Buchen C."/>
            <person name="Well R."/>
            <person name="Ulrich A."/>
            <person name="Rohe L."/>
            <person name="Kolb S."/>
            <person name="Schloter M."/>
            <person name="Horn M.A."/>
            <person name="Augustin J."/>
        </authorList>
    </citation>
    <scope>NUCLEOTIDE SEQUENCE [LARGE SCALE GENOMIC DNA]</scope>
    <source>
        <strain evidence="3 4">S4-C24</strain>
    </source>
</reference>
<evidence type="ECO:0000313" key="3">
    <source>
        <dbReference type="EMBL" id="UNK44321.1"/>
    </source>
</evidence>
<dbReference type="RefSeq" id="WP_241912838.1">
    <property type="nucleotide sequence ID" value="NZ_CP093326.1"/>
</dbReference>
<name>A0ABY3W4J9_9MICC</name>
<keyword evidence="4" id="KW-1185">Reference proteome</keyword>
<gene>
    <name evidence="3" type="ORF">MNQ99_09895</name>
</gene>
<proteinExistence type="predicted"/>
<organism evidence="3 4">
    <name type="scientific">Arthrobacter sulfonylureivorans</name>
    <dbReference type="NCBI Taxonomy" id="2486855"/>
    <lineage>
        <taxon>Bacteria</taxon>
        <taxon>Bacillati</taxon>
        <taxon>Actinomycetota</taxon>
        <taxon>Actinomycetes</taxon>
        <taxon>Micrococcales</taxon>
        <taxon>Micrococcaceae</taxon>
        <taxon>Arthrobacter</taxon>
    </lineage>
</organism>
<dbReference type="InterPro" id="IPR018547">
    <property type="entry name" value="AbiEi_C"/>
</dbReference>
<evidence type="ECO:0000313" key="4">
    <source>
        <dbReference type="Proteomes" id="UP000829069"/>
    </source>
</evidence>
<dbReference type="Pfam" id="PF09407">
    <property type="entry name" value="AbiEi_1"/>
    <property type="match status" value="1"/>
</dbReference>
<accession>A0ABY3W4J9</accession>
<dbReference type="Proteomes" id="UP000829069">
    <property type="component" value="Chromosome"/>
</dbReference>
<dbReference type="EMBL" id="CP093326">
    <property type="protein sequence ID" value="UNK44321.1"/>
    <property type="molecule type" value="Genomic_DNA"/>
</dbReference>
<feature type="domain" description="AbiEi antitoxin C-terminal" evidence="2">
    <location>
        <begin position="74"/>
        <end position="166"/>
    </location>
</feature>
<protein>
    <submittedName>
        <fullName evidence="3">Type IV toxin-antitoxin system AbiEi family antitoxin</fullName>
    </submittedName>
</protein>
<evidence type="ECO:0000259" key="2">
    <source>
        <dbReference type="Pfam" id="PF09407"/>
    </source>
</evidence>
<sequence>MVLHLSPASPAASTAQAPSAVLRPGHPFSRSELECMRLDGLLVNVYGSGFALPWDQITPRHRAAAAFFSLPEQVRRKVVLGRLTAAWVYGCAPEPEKLSVLLDHRHRAISQGRYRPAMIHEVTLGPLDTVTIGGVPVSTPLRTALDVALHAPEQDAVRVLSALAGSKGLDCQLDVIRQAIEARPRLPGKARALQRIGAAMSAGP</sequence>